<dbReference type="Gene3D" id="3.30.530.20">
    <property type="match status" value="1"/>
</dbReference>
<dbReference type="SMART" id="SM01037">
    <property type="entry name" value="Bet_v_1"/>
    <property type="match status" value="1"/>
</dbReference>
<comment type="caution">
    <text evidence="2">The sequence shown here is derived from an EMBL/GenBank/DDBJ whole genome shotgun (WGS) entry which is preliminary data.</text>
</comment>
<dbReference type="PANTHER" id="PTHR31907">
    <property type="entry name" value="MLP-LIKE PROTEIN 423"/>
    <property type="match status" value="1"/>
</dbReference>
<dbReference type="EMBL" id="JBJKTR010000004">
    <property type="protein sequence ID" value="KAL3369988.1"/>
    <property type="molecule type" value="Genomic_DNA"/>
</dbReference>
<evidence type="ECO:0000259" key="1">
    <source>
        <dbReference type="SMART" id="SM01037"/>
    </source>
</evidence>
<sequence>INLQVLTTSSPISFHSLLFWGKEIMGVKGKLIASIEAKCGGHLIHDTLHSNTHHIPNICPSKVNHFQIHGGEIIKVGSIISWKYNEDGKEKFAKEVIESIDPHNKSITWKVIEGDLLDLYNSFKIITTSEHEWTTLTFVYEKKKERYTRAPHCIW</sequence>
<accession>A0ABD2UMD9</accession>
<dbReference type="SUPFAM" id="SSF55961">
    <property type="entry name" value="Bet v1-like"/>
    <property type="match status" value="1"/>
</dbReference>
<gene>
    <name evidence="2" type="ORF">AABB24_007154</name>
</gene>
<feature type="non-terminal residue" evidence="2">
    <location>
        <position position="1"/>
    </location>
</feature>
<dbReference type="AlphaFoldDB" id="A0ABD2UMD9"/>
<feature type="domain" description="Bet v I/Major latex protein" evidence="1">
    <location>
        <begin position="26"/>
        <end position="148"/>
    </location>
</feature>
<dbReference type="InterPro" id="IPR051761">
    <property type="entry name" value="MLP-like_ligand-binding"/>
</dbReference>
<evidence type="ECO:0000313" key="2">
    <source>
        <dbReference type="EMBL" id="KAL3369988.1"/>
    </source>
</evidence>
<organism evidence="2 3">
    <name type="scientific">Solanum stoloniferum</name>
    <dbReference type="NCBI Taxonomy" id="62892"/>
    <lineage>
        <taxon>Eukaryota</taxon>
        <taxon>Viridiplantae</taxon>
        <taxon>Streptophyta</taxon>
        <taxon>Embryophyta</taxon>
        <taxon>Tracheophyta</taxon>
        <taxon>Spermatophyta</taxon>
        <taxon>Magnoliopsida</taxon>
        <taxon>eudicotyledons</taxon>
        <taxon>Gunneridae</taxon>
        <taxon>Pentapetalae</taxon>
        <taxon>asterids</taxon>
        <taxon>lamiids</taxon>
        <taxon>Solanales</taxon>
        <taxon>Solanaceae</taxon>
        <taxon>Solanoideae</taxon>
        <taxon>Solaneae</taxon>
        <taxon>Solanum</taxon>
    </lineage>
</organism>
<name>A0ABD2UMD9_9SOLN</name>
<evidence type="ECO:0000313" key="3">
    <source>
        <dbReference type="Proteomes" id="UP001627284"/>
    </source>
</evidence>
<dbReference type="InterPro" id="IPR000916">
    <property type="entry name" value="Bet_v_I/MLP"/>
</dbReference>
<dbReference type="Proteomes" id="UP001627284">
    <property type="component" value="Unassembled WGS sequence"/>
</dbReference>
<dbReference type="Pfam" id="PF00407">
    <property type="entry name" value="Bet_v_1"/>
    <property type="match status" value="1"/>
</dbReference>
<protein>
    <recommendedName>
        <fullName evidence="1">Bet v I/Major latex protein domain-containing protein</fullName>
    </recommendedName>
</protein>
<keyword evidence="3" id="KW-1185">Reference proteome</keyword>
<reference evidence="2 3" key="1">
    <citation type="submission" date="2024-05" db="EMBL/GenBank/DDBJ databases">
        <title>De novo assembly of an allotetraploid wild potato.</title>
        <authorList>
            <person name="Hosaka A.J."/>
        </authorList>
    </citation>
    <scope>NUCLEOTIDE SEQUENCE [LARGE SCALE GENOMIC DNA]</scope>
    <source>
        <tissue evidence="2">Young leaves</tissue>
    </source>
</reference>
<proteinExistence type="predicted"/>
<dbReference type="InterPro" id="IPR023393">
    <property type="entry name" value="START-like_dom_sf"/>
</dbReference>